<keyword evidence="2" id="KW-1185">Reference proteome</keyword>
<gene>
    <name evidence="1" type="ORF">HUE88_06090</name>
</gene>
<proteinExistence type="predicted"/>
<dbReference type="KEGG" id="sbal:HUE88_06090"/>
<sequence length="102" mass="11787">MSNNTYYEKVYFATACSLKSPNSKLGDSYDGGWKHNEIFENNGTVYNIDIIGTDKLRILEIQDKNFFDKTISEHNINLKDDDNSVFGHIYTDQKTGVDYYLI</sequence>
<accession>A0A7S7RP91</accession>
<evidence type="ECO:0000313" key="2">
    <source>
        <dbReference type="Proteomes" id="UP000593994"/>
    </source>
</evidence>
<protein>
    <submittedName>
        <fullName evidence="1">Uncharacterized protein</fullName>
    </submittedName>
</protein>
<name>A0A7S7RP91_9BACT</name>
<dbReference type="EMBL" id="CP054492">
    <property type="protein sequence ID" value="QOY53248.1"/>
    <property type="molecule type" value="Genomic_DNA"/>
</dbReference>
<organism evidence="1 2">
    <name type="scientific">Candidatus Sulfurimonas baltica</name>
    <dbReference type="NCBI Taxonomy" id="2740404"/>
    <lineage>
        <taxon>Bacteria</taxon>
        <taxon>Pseudomonadati</taxon>
        <taxon>Campylobacterota</taxon>
        <taxon>Epsilonproteobacteria</taxon>
        <taxon>Campylobacterales</taxon>
        <taxon>Sulfurimonadaceae</taxon>
        <taxon>Sulfurimonas</taxon>
    </lineage>
</organism>
<dbReference type="Proteomes" id="UP000593994">
    <property type="component" value="Chromosome"/>
</dbReference>
<dbReference type="RefSeq" id="WP_194372116.1">
    <property type="nucleotide sequence ID" value="NZ_CP054492.1"/>
</dbReference>
<evidence type="ECO:0000313" key="1">
    <source>
        <dbReference type="EMBL" id="QOY53248.1"/>
    </source>
</evidence>
<dbReference type="AlphaFoldDB" id="A0A7S7RP91"/>
<reference evidence="1 2" key="1">
    <citation type="submission" date="2020-05" db="EMBL/GenBank/DDBJ databases">
        <title>Sulfurimonas marisnigri, sp. nov., and Sulfurimonas baltica, sp. nov., manganese oxide reducing chemolithoautotrophs of the class Epsilonproteobacteria isolated from the pelagic redoxclines of the Black and Baltic Seas and emended description of the genus Sulfurimonas.</title>
        <authorList>
            <person name="Henkel J.V."/>
            <person name="Laudan C."/>
            <person name="Werner J."/>
            <person name="Neu T."/>
            <person name="Plewe S."/>
            <person name="Sproer C."/>
            <person name="Bunk B."/>
            <person name="Schulz-Vogt H.N."/>
        </authorList>
    </citation>
    <scope>NUCLEOTIDE SEQUENCE [LARGE SCALE GENOMIC DNA]</scope>
    <source>
        <strain evidence="1 2">GD2</strain>
    </source>
</reference>